<name>A0A0F9F4U0_9ZZZZ</name>
<dbReference type="EMBL" id="LAZR01022609">
    <property type="protein sequence ID" value="KKL81273.1"/>
    <property type="molecule type" value="Genomic_DNA"/>
</dbReference>
<dbReference type="PANTHER" id="PTHR42870">
    <property type="entry name" value="ACETYL-COA C-ACETYLTRANSFERASE"/>
    <property type="match status" value="1"/>
</dbReference>
<dbReference type="AlphaFoldDB" id="A0A0F9F4U0"/>
<dbReference type="Gene3D" id="3.40.47.10">
    <property type="match status" value="1"/>
</dbReference>
<dbReference type="Pfam" id="PF22691">
    <property type="entry name" value="Thiolase_C_1"/>
    <property type="match status" value="1"/>
</dbReference>
<dbReference type="InterPro" id="IPR055140">
    <property type="entry name" value="Thiolase_C_2"/>
</dbReference>
<evidence type="ECO:0000313" key="2">
    <source>
        <dbReference type="EMBL" id="KKL81273.1"/>
    </source>
</evidence>
<feature type="domain" description="Thiolase C-terminal" evidence="1">
    <location>
        <begin position="20"/>
        <end position="127"/>
    </location>
</feature>
<reference evidence="2" key="1">
    <citation type="journal article" date="2015" name="Nature">
        <title>Complex archaea that bridge the gap between prokaryotes and eukaryotes.</title>
        <authorList>
            <person name="Spang A."/>
            <person name="Saw J.H."/>
            <person name="Jorgensen S.L."/>
            <person name="Zaremba-Niedzwiedzka K."/>
            <person name="Martijn J."/>
            <person name="Lind A.E."/>
            <person name="van Eijk R."/>
            <person name="Schleper C."/>
            <person name="Guy L."/>
            <person name="Ettema T.J."/>
        </authorList>
    </citation>
    <scope>NUCLEOTIDE SEQUENCE</scope>
</reference>
<gene>
    <name evidence="2" type="ORF">LCGC14_1996420</name>
</gene>
<dbReference type="PANTHER" id="PTHR42870:SF1">
    <property type="entry name" value="NON-SPECIFIC LIPID-TRANSFER PROTEIN-LIKE 2"/>
    <property type="match status" value="1"/>
</dbReference>
<sequence length="180" mass="20186">MEVLRLPNEPADLYKDLKHEWPSFSSFLAARMAAYLAYNMAGITDPVEEFDLLETHDAFTISDLQTYEDIGLRPYGQGKDFIESGDAYYEGKLPTNLSGGLLGTMHAVGATGIFQIIEIMWQLQRKWAKFHEAPEMWERFGKTKPDSFRNLQVDGARRGAAVSHAGTGSHVTVAILEKED</sequence>
<organism evidence="2">
    <name type="scientific">marine sediment metagenome</name>
    <dbReference type="NCBI Taxonomy" id="412755"/>
    <lineage>
        <taxon>unclassified sequences</taxon>
        <taxon>metagenomes</taxon>
        <taxon>ecological metagenomes</taxon>
    </lineage>
</organism>
<protein>
    <recommendedName>
        <fullName evidence="1">Thiolase C-terminal domain-containing protein</fullName>
    </recommendedName>
</protein>
<proteinExistence type="predicted"/>
<accession>A0A0F9F4U0</accession>
<comment type="caution">
    <text evidence="2">The sequence shown here is derived from an EMBL/GenBank/DDBJ whole genome shotgun (WGS) entry which is preliminary data.</text>
</comment>
<evidence type="ECO:0000259" key="1">
    <source>
        <dbReference type="Pfam" id="PF22691"/>
    </source>
</evidence>
<dbReference type="SUPFAM" id="SSF53901">
    <property type="entry name" value="Thiolase-like"/>
    <property type="match status" value="1"/>
</dbReference>
<dbReference type="InterPro" id="IPR016039">
    <property type="entry name" value="Thiolase-like"/>
</dbReference>
<dbReference type="GO" id="GO:0016746">
    <property type="term" value="F:acyltransferase activity"/>
    <property type="evidence" value="ECO:0007669"/>
    <property type="project" value="InterPro"/>
</dbReference>